<reference evidence="2 3" key="1">
    <citation type="journal article" date="2015" name="Nature">
        <title>rRNA introns, odd ribosomes, and small enigmatic genomes across a large radiation of phyla.</title>
        <authorList>
            <person name="Brown C.T."/>
            <person name="Hug L.A."/>
            <person name="Thomas B.C."/>
            <person name="Sharon I."/>
            <person name="Castelle C.J."/>
            <person name="Singh A."/>
            <person name="Wilkins M.J."/>
            <person name="Williams K.H."/>
            <person name="Banfield J.F."/>
        </authorList>
    </citation>
    <scope>NUCLEOTIDE SEQUENCE [LARGE SCALE GENOMIC DNA]</scope>
</reference>
<dbReference type="Proteomes" id="UP000034665">
    <property type="component" value="Unassembled WGS sequence"/>
</dbReference>
<accession>A0A0G0NBL0</accession>
<evidence type="ECO:0000313" key="3">
    <source>
        <dbReference type="Proteomes" id="UP000034665"/>
    </source>
</evidence>
<evidence type="ECO:0000313" key="2">
    <source>
        <dbReference type="EMBL" id="KKR12873.1"/>
    </source>
</evidence>
<comment type="caution">
    <text evidence="2">The sequence shown here is derived from an EMBL/GenBank/DDBJ whole genome shotgun (WGS) entry which is preliminary data.</text>
</comment>
<proteinExistence type="predicted"/>
<dbReference type="STRING" id="1619013.UT41_C0001G0417"/>
<dbReference type="PATRIC" id="fig|1619013.3.peg.431"/>
<name>A0A0G0NBL0_9BACT</name>
<dbReference type="EMBL" id="LBWR01000001">
    <property type="protein sequence ID" value="KKR12873.1"/>
    <property type="molecule type" value="Genomic_DNA"/>
</dbReference>
<organism evidence="2 3">
    <name type="scientific">Candidatus Wolfebacteria bacterium GW2011_GWC2_39_22</name>
    <dbReference type="NCBI Taxonomy" id="1619013"/>
    <lineage>
        <taxon>Bacteria</taxon>
        <taxon>Candidatus Wolfeibacteriota</taxon>
    </lineage>
</organism>
<sequence>MEKKHDKLPHGQRLEARISGDISQERKGELLRTHTEIFQGDHSWLGFSSTEWEKLKESEYEKGPRELKFIATANTLINTAIQECGAVPFDIPEDSVLFVEEAFYNENFNPNWFGVYLPDVQKIVVRGRPDDCFARKMLTVVHEMIHAKESVSLYATANLVKFKKRGVTSTTRKNGESESTKATHLGIGLNEALVARMEKKIFSKLFLESDLFMHERLWSDENKDAVADLSSRLGVALGDLYVVKPFGEKERIFSHSYFEPRQVLEYILATVSSAMDTPLSEAEKIMNAAYFTGDLALRAQIKVSIEKIFGKGAFQKIMDMQPDKDSAKETLEFLKERRLEINKQQTNMSEKKPIIKTPASDNPYEVFLSPEKLAEKRAKQAELARAEVAEQSQEEVEQPQQLVTTTEESMEETKSETIVREQTVADAESFTPEEKKMTATEMREAREREEEGIAALAQDLFEKRMQGHGAEMVDTILVENGITPWTPEAEEFMRKWDWEQAAAKLAPIEQDRQAAIEQVNGIEPKKLIELSEKEEGVIAVQLAQFNMQPADLEQISGFDTLSYGQRLLVIENLRQATLGRIQEEATDKHRAEVAGAAWYGKIWRNAFSKLRIAKHEKETAQEIMQGGLAHHREVLAQLTTGAENMGLDVLVEKDGSLTVQYLGKNELLSPAEQEQVAKFNTAAQKFSTVPAEWSFAPEGSKEYKEYKKAFQEFDQFKRTLLATEGNIFGEKNAMHAMSNADFKIRSNQFFNTHPDAMKELVAIKSDAIWARGLGDMFKERGAQTAVGFIGRTIGINVMAKAAALPIVGGAIGMFMAHKRAKESLHTQERQMRGGKNVDARFADMMYTTVPATTLGEKLERALHAVSTSEPDSEQHKKALATLRARLEYSQFKLEEGRIDFGSREVHTGNQYDLFDKIGAGFALLEQTAITDELESEEKAGKRFNRLDKMFTAEQNTVEDLRRIYKNKEMLKGIAIGATFSIVGYLIADTLAGTGNAHAATGPESVSAIKKSINLTGEPGAHTARVNGVAGAVGKVAALSSVGEKVGGGVANVAATESASLNFVEGGNIAAAMSEQGEINSTGTIGKVAALSSAGEQASAVAAESAPLNFVEGGNIAATQETIPTVAAIGARGAEGSIIDTLKTNPELAKKLGWDGVTDLKEWSGKEAHALWLADAKEQLAKPEMIEKLKNAGYTPDIKGYTEAMSRIAKGAVEFNPTTKTIDLENVEFLKAGASKGIASVVSERPAEVAAQIVEGYEAGAIPVAVPPVEVAAQIVEGHEAGVAPVATPLVEVAPQIVGGSAVETVTAPTPTAEAELTKTEAVTSAPVNKEAVVAPKSPVVAQEPVATPTSEILHSSAPIVNPERIALLEANINTDRTNAASHIVDHYKAGDITAQDFTAYYAGMVNGVRNDEQTITRVQQLFQDVIAEASPEIKTNAMGELTKIVKQLQKT</sequence>
<gene>
    <name evidence="2" type="ORF">UT41_C0001G0417</name>
</gene>
<feature type="region of interest" description="Disordered" evidence="1">
    <location>
        <begin position="384"/>
        <end position="419"/>
    </location>
</feature>
<protein>
    <submittedName>
        <fullName evidence="2">Uncharacterized protein</fullName>
    </submittedName>
</protein>
<evidence type="ECO:0000256" key="1">
    <source>
        <dbReference type="SAM" id="MobiDB-lite"/>
    </source>
</evidence>
<feature type="compositionally biased region" description="Low complexity" evidence="1">
    <location>
        <begin position="398"/>
        <end position="407"/>
    </location>
</feature>